<sequence length="339" mass="38244">MTVTTKYIGLLLSLGLMIVSLRSYGQQQTFTQYYLNLPSENPGFTGMEPYLDVKSAFRQRWNGFEDKNNSIYLSAYASLGRTSPTVFKNNSLRISNPEAYDKVASSSSLKRMHGVGGMVTSQTVGPFKSMSANLNYAYHLPVSRNLSLSMGARVRYINYDVNLNGYTFREESDPFIDMLKDSNGGKQQQFVGDFGMTLYSDKFYMGFSSSNLISENMSGGELLQLTSDASYHAITGVQFSLSPIIDLYPGARVSYSDLYGVTWEANARIRYSEMIYLGLAYENDVKAALLFGLTFENKYSINYSYDYYLNDLKEFTTGNHEFTLGIAIFNKYSTPARLW</sequence>
<dbReference type="InterPro" id="IPR019861">
    <property type="entry name" value="PorP/SprF_Bacteroidetes"/>
</dbReference>
<organism evidence="1 2">
    <name type="scientific">Fulvivirga kasyanovii</name>
    <dbReference type="NCBI Taxonomy" id="396812"/>
    <lineage>
        <taxon>Bacteria</taxon>
        <taxon>Pseudomonadati</taxon>
        <taxon>Bacteroidota</taxon>
        <taxon>Cytophagia</taxon>
        <taxon>Cytophagales</taxon>
        <taxon>Fulvivirgaceae</taxon>
        <taxon>Fulvivirga</taxon>
    </lineage>
</organism>
<dbReference type="RefSeq" id="WP_155172343.1">
    <property type="nucleotide sequence ID" value="NZ_BAAAFL010000022.1"/>
</dbReference>
<comment type="caution">
    <text evidence="1">The sequence shown here is derived from an EMBL/GenBank/DDBJ whole genome shotgun (WGS) entry which is preliminary data.</text>
</comment>
<dbReference type="Pfam" id="PF11751">
    <property type="entry name" value="PorP_SprF"/>
    <property type="match status" value="1"/>
</dbReference>
<proteinExistence type="predicted"/>
<reference evidence="1 2" key="1">
    <citation type="submission" date="2019-02" db="EMBL/GenBank/DDBJ databases">
        <authorList>
            <person name="Goldberg S.R."/>
            <person name="Haltli B.A."/>
            <person name="Correa H."/>
            <person name="Russell K.G."/>
        </authorList>
    </citation>
    <scope>NUCLEOTIDE SEQUENCE [LARGE SCALE GENOMIC DNA]</scope>
    <source>
        <strain evidence="1 2">JCM 16186</strain>
    </source>
</reference>
<dbReference type="EMBL" id="SMLW01000544">
    <property type="protein sequence ID" value="MTI25831.1"/>
    <property type="molecule type" value="Genomic_DNA"/>
</dbReference>
<dbReference type="Proteomes" id="UP000798808">
    <property type="component" value="Unassembled WGS sequence"/>
</dbReference>
<accession>A0ABW9RP94</accession>
<name>A0ABW9RP94_9BACT</name>
<keyword evidence="2" id="KW-1185">Reference proteome</keyword>
<gene>
    <name evidence="1" type="ORF">E1163_12825</name>
</gene>
<dbReference type="NCBIfam" id="TIGR03519">
    <property type="entry name" value="T9SS_PorP_fam"/>
    <property type="match status" value="1"/>
</dbReference>
<evidence type="ECO:0000313" key="1">
    <source>
        <dbReference type="EMBL" id="MTI25831.1"/>
    </source>
</evidence>
<protein>
    <submittedName>
        <fullName evidence="1">Type IX secretion system membrane protein PorP/SprF</fullName>
    </submittedName>
</protein>
<evidence type="ECO:0000313" key="2">
    <source>
        <dbReference type="Proteomes" id="UP000798808"/>
    </source>
</evidence>